<organism evidence="2 3">
    <name type="scientific">Micromonospora rhizosphaerae</name>
    <dbReference type="NCBI Taxonomy" id="568872"/>
    <lineage>
        <taxon>Bacteria</taxon>
        <taxon>Bacillati</taxon>
        <taxon>Actinomycetota</taxon>
        <taxon>Actinomycetes</taxon>
        <taxon>Micromonosporales</taxon>
        <taxon>Micromonosporaceae</taxon>
        <taxon>Micromonospora</taxon>
    </lineage>
</organism>
<name>A0A1C6SZI2_9ACTN</name>
<accession>A0A1C6SZI2</accession>
<feature type="region of interest" description="Disordered" evidence="1">
    <location>
        <begin position="1"/>
        <end position="36"/>
    </location>
</feature>
<reference evidence="3" key="1">
    <citation type="submission" date="2016-06" db="EMBL/GenBank/DDBJ databases">
        <authorList>
            <person name="Varghese N."/>
            <person name="Submissions Spin"/>
        </authorList>
    </citation>
    <scope>NUCLEOTIDE SEQUENCE [LARGE SCALE GENOMIC DNA]</scope>
    <source>
        <strain evidence="3">DSM 45431</strain>
    </source>
</reference>
<sequence>MSDDRFTLMSPGQTRKASPPVPARTPPSGTSRDRALGNSFLAKPAYTTISMEFDGTDLIVYGDGTEVFRTSAQSGRPVVLREQDAKAAGANPVTDTYLNDKRFVGVKDYGPIPEGTYTFRPAGIERFDFGERMKLQLGGVFGAGDVTVQGRRIHAGDWGTGRIALTPGALRQGPFGDVTQRGGFFLHGGLLSGSSGCIDVGGDFDAIVDLLQGYTKPVTVTVRYRNEPPVVNFFQGTSGALAYGRARFQHGPSFGLGGEVGAGGPRALASGGYDLVLQWAGGALRAGVRLDVPFTDQAAFVRAGVGGGLDFRLFRPLYGRLVGGYGWDLTGPDPRHGPELGGGLRLDLGPTQWEALYQVLRPAADQDQQVHQALLKLGFRF</sequence>
<dbReference type="STRING" id="568872.GA0070624_5124"/>
<protein>
    <submittedName>
        <fullName evidence="2">Uncharacterized protein</fullName>
    </submittedName>
</protein>
<dbReference type="EMBL" id="FMHV01000002">
    <property type="protein sequence ID" value="SCL34940.1"/>
    <property type="molecule type" value="Genomic_DNA"/>
</dbReference>
<keyword evidence="3" id="KW-1185">Reference proteome</keyword>
<dbReference type="Proteomes" id="UP000199413">
    <property type="component" value="Unassembled WGS sequence"/>
</dbReference>
<evidence type="ECO:0000313" key="3">
    <source>
        <dbReference type="Proteomes" id="UP000199413"/>
    </source>
</evidence>
<dbReference type="RefSeq" id="WP_091345346.1">
    <property type="nucleotide sequence ID" value="NZ_FMHV01000002.1"/>
</dbReference>
<dbReference type="OrthoDB" id="9153660at2"/>
<evidence type="ECO:0000256" key="1">
    <source>
        <dbReference type="SAM" id="MobiDB-lite"/>
    </source>
</evidence>
<proteinExistence type="predicted"/>
<dbReference type="AlphaFoldDB" id="A0A1C6SZI2"/>
<gene>
    <name evidence="2" type="ORF">GA0070624_5124</name>
</gene>
<evidence type="ECO:0000313" key="2">
    <source>
        <dbReference type="EMBL" id="SCL34940.1"/>
    </source>
</evidence>